<evidence type="ECO:0000313" key="3">
    <source>
        <dbReference type="EMBL" id="MFC3631168.1"/>
    </source>
</evidence>
<dbReference type="Gene3D" id="3.40.190.10">
    <property type="entry name" value="Periplasmic binding protein-like II"/>
    <property type="match status" value="2"/>
</dbReference>
<evidence type="ECO:0000313" key="4">
    <source>
        <dbReference type="Proteomes" id="UP001595539"/>
    </source>
</evidence>
<protein>
    <submittedName>
        <fullName evidence="3">ABC transporter substrate-binding protein</fullName>
    </submittedName>
</protein>
<evidence type="ECO:0000256" key="2">
    <source>
        <dbReference type="SAM" id="SignalP"/>
    </source>
</evidence>
<dbReference type="InterPro" id="IPR006059">
    <property type="entry name" value="SBP"/>
</dbReference>
<dbReference type="PANTHER" id="PTHR30006">
    <property type="entry name" value="THIAMINE-BINDING PERIPLASMIC PROTEIN-RELATED"/>
    <property type="match status" value="1"/>
</dbReference>
<dbReference type="PANTHER" id="PTHR30006:SF25">
    <property type="entry name" value="PHOSPHOGLYCERATE TRANSPORT REGULATORY PROTEIN PGTC"/>
    <property type="match status" value="1"/>
</dbReference>
<organism evidence="3 4">
    <name type="scientific">Paracoccus angustae</name>
    <dbReference type="NCBI Taxonomy" id="1671480"/>
    <lineage>
        <taxon>Bacteria</taxon>
        <taxon>Pseudomonadati</taxon>
        <taxon>Pseudomonadota</taxon>
        <taxon>Alphaproteobacteria</taxon>
        <taxon>Rhodobacterales</taxon>
        <taxon>Paracoccaceae</taxon>
        <taxon>Paracoccus</taxon>
    </lineage>
</organism>
<accession>A0ABV7U7V9</accession>
<reference evidence="4" key="1">
    <citation type="journal article" date="2019" name="Int. J. Syst. Evol. Microbiol.">
        <title>The Global Catalogue of Microorganisms (GCM) 10K type strain sequencing project: providing services to taxonomists for standard genome sequencing and annotation.</title>
        <authorList>
            <consortium name="The Broad Institute Genomics Platform"/>
            <consortium name="The Broad Institute Genome Sequencing Center for Infectious Disease"/>
            <person name="Wu L."/>
            <person name="Ma J."/>
        </authorList>
    </citation>
    <scope>NUCLEOTIDE SEQUENCE [LARGE SCALE GENOMIC DNA]</scope>
    <source>
        <strain evidence="4">KCTC 42473</strain>
    </source>
</reference>
<dbReference type="SUPFAM" id="SSF53850">
    <property type="entry name" value="Periplasmic binding protein-like II"/>
    <property type="match status" value="1"/>
</dbReference>
<dbReference type="RefSeq" id="WP_377763335.1">
    <property type="nucleotide sequence ID" value="NZ_JBHRXY010000021.1"/>
</dbReference>
<keyword evidence="1 2" id="KW-0732">Signal</keyword>
<evidence type="ECO:0000256" key="1">
    <source>
        <dbReference type="ARBA" id="ARBA00022729"/>
    </source>
</evidence>
<dbReference type="Pfam" id="PF13416">
    <property type="entry name" value="SBP_bac_8"/>
    <property type="match status" value="1"/>
</dbReference>
<feature type="chain" id="PRO_5046988581" evidence="2">
    <location>
        <begin position="19"/>
        <end position="349"/>
    </location>
</feature>
<comment type="caution">
    <text evidence="3">The sequence shown here is derived from an EMBL/GenBank/DDBJ whole genome shotgun (WGS) entry which is preliminary data.</text>
</comment>
<feature type="signal peptide" evidence="2">
    <location>
        <begin position="1"/>
        <end position="18"/>
    </location>
</feature>
<dbReference type="Proteomes" id="UP001595539">
    <property type="component" value="Unassembled WGS sequence"/>
</dbReference>
<sequence length="349" mass="38415">MILRATLALLLLALPLRAEVFTYPGGDQVLTIYSSLDNHLAAPLIAGFQARNPDVTVRYEELLTGELNDRIVAETDAGRTTADFAFSSAMDMQVKLANDGYAQPAATPDSAGWPRWANWRDTAYALTFEPAVLVYHRPAFRDRPPPSSRFELVDWLARGGAGVRGRLGTYDIERSAVGYLFLARDQEHFPDIWSVIGAMGQADVRQFPTSQQILERVSDGRLLIGYNILGSYAADWARGHPDVGLVLPRDFTVVVSRVGLVPRAAARPDLGVRFLGFFMSQGGQTILAEKLRLPAVSLEVSDENSARAMQAALGAQLRPVPVSPGLLVYLDQAKRARLIDRWRRAVRGD</sequence>
<name>A0ABV7U7V9_9RHOB</name>
<dbReference type="EMBL" id="JBHRXY010000021">
    <property type="protein sequence ID" value="MFC3631168.1"/>
    <property type="molecule type" value="Genomic_DNA"/>
</dbReference>
<keyword evidence="4" id="KW-1185">Reference proteome</keyword>
<proteinExistence type="predicted"/>
<gene>
    <name evidence="3" type="ORF">ACFOM8_17125</name>
</gene>